<evidence type="ECO:0000256" key="2">
    <source>
        <dbReference type="ARBA" id="ARBA00023015"/>
    </source>
</evidence>
<dbReference type="Proteomes" id="UP001365846">
    <property type="component" value="Unassembled WGS sequence"/>
</dbReference>
<comment type="caution">
    <text evidence="6">The sequence shown here is derived from an EMBL/GenBank/DDBJ whole genome shotgun (WGS) entry which is preliminary data.</text>
</comment>
<dbReference type="InterPro" id="IPR005119">
    <property type="entry name" value="LysR_subst-bd"/>
</dbReference>
<name>A0ABU8VIU7_9BURK</name>
<dbReference type="InterPro" id="IPR050950">
    <property type="entry name" value="HTH-type_LysR_regulators"/>
</dbReference>
<dbReference type="SUPFAM" id="SSF46785">
    <property type="entry name" value="Winged helix' DNA-binding domain"/>
    <property type="match status" value="1"/>
</dbReference>
<dbReference type="PANTHER" id="PTHR30419">
    <property type="entry name" value="HTH-TYPE TRANSCRIPTIONAL REGULATOR YBHD"/>
    <property type="match status" value="1"/>
</dbReference>
<dbReference type="InterPro" id="IPR036388">
    <property type="entry name" value="WH-like_DNA-bd_sf"/>
</dbReference>
<dbReference type="EMBL" id="JBBKZU010000007">
    <property type="protein sequence ID" value="MEJ8812809.1"/>
    <property type="molecule type" value="Genomic_DNA"/>
</dbReference>
<proteinExistence type="inferred from homology"/>
<dbReference type="PANTHER" id="PTHR30419:SF8">
    <property type="entry name" value="NITROGEN ASSIMILATION TRANSCRIPTIONAL ACTIVATOR-RELATED"/>
    <property type="match status" value="1"/>
</dbReference>
<dbReference type="CDD" id="cd05466">
    <property type="entry name" value="PBP2_LTTR_substrate"/>
    <property type="match status" value="1"/>
</dbReference>
<gene>
    <name evidence="6" type="ORF">WKW77_17105</name>
</gene>
<keyword evidence="7" id="KW-1185">Reference proteome</keyword>
<dbReference type="Gene3D" id="1.10.10.10">
    <property type="entry name" value="Winged helix-like DNA-binding domain superfamily/Winged helix DNA-binding domain"/>
    <property type="match status" value="1"/>
</dbReference>
<comment type="similarity">
    <text evidence="1">Belongs to the LysR transcriptional regulatory family.</text>
</comment>
<dbReference type="Gene3D" id="3.40.190.290">
    <property type="match status" value="1"/>
</dbReference>
<dbReference type="SUPFAM" id="SSF53850">
    <property type="entry name" value="Periplasmic binding protein-like II"/>
    <property type="match status" value="1"/>
</dbReference>
<evidence type="ECO:0000256" key="1">
    <source>
        <dbReference type="ARBA" id="ARBA00009437"/>
    </source>
</evidence>
<evidence type="ECO:0000256" key="3">
    <source>
        <dbReference type="ARBA" id="ARBA00023125"/>
    </source>
</evidence>
<sequence>MQTPSALLNRLLARGKFRHIQVLLFLAELGSVQRTAQAIGMTQSSVTQTLAYLEALLDIRLFDRHARGVRPTAACADLLPVARQLLLGLADGAAALAARQNQGEGYVRLIASASAVHGLLLDALPQFSERHPMIQVRLDEAEGEDQLLAIARGEVDLAICREPAVVPEGWMFEPLRADRFVVVCRPDHPLARTRAPSMKALASHRWLLLPASLSARRRFDELAERFPAMPATYPIVTRSAPMLWQLLQQQDLLALLPLNLVRPLLDAGRLVHLRGGDAHPLAPIGALRPASGLGAAAARLYEALRTRAAATH</sequence>
<dbReference type="Pfam" id="PF00126">
    <property type="entry name" value="HTH_1"/>
    <property type="match status" value="1"/>
</dbReference>
<evidence type="ECO:0000256" key="4">
    <source>
        <dbReference type="ARBA" id="ARBA00023163"/>
    </source>
</evidence>
<protein>
    <submittedName>
        <fullName evidence="6">LysR family transcriptional regulator</fullName>
    </submittedName>
</protein>
<keyword evidence="4" id="KW-0804">Transcription</keyword>
<keyword evidence="2" id="KW-0805">Transcription regulation</keyword>
<dbReference type="InterPro" id="IPR036390">
    <property type="entry name" value="WH_DNA-bd_sf"/>
</dbReference>
<evidence type="ECO:0000259" key="5">
    <source>
        <dbReference type="PROSITE" id="PS50931"/>
    </source>
</evidence>
<organism evidence="6 7">
    <name type="scientific">Variovorax ureilyticus</name>
    <dbReference type="NCBI Taxonomy" id="1836198"/>
    <lineage>
        <taxon>Bacteria</taxon>
        <taxon>Pseudomonadati</taxon>
        <taxon>Pseudomonadota</taxon>
        <taxon>Betaproteobacteria</taxon>
        <taxon>Burkholderiales</taxon>
        <taxon>Comamonadaceae</taxon>
        <taxon>Variovorax</taxon>
    </lineage>
</organism>
<reference evidence="6 7" key="1">
    <citation type="submission" date="2024-03" db="EMBL/GenBank/DDBJ databases">
        <title>Novel species of the genus Variovorax.</title>
        <authorList>
            <person name="Liu Q."/>
            <person name="Xin Y.-H."/>
        </authorList>
    </citation>
    <scope>NUCLEOTIDE SEQUENCE [LARGE SCALE GENOMIC DNA]</scope>
    <source>
        <strain evidence="6 7">KACC 18899</strain>
    </source>
</reference>
<evidence type="ECO:0000313" key="6">
    <source>
        <dbReference type="EMBL" id="MEJ8812809.1"/>
    </source>
</evidence>
<keyword evidence="3" id="KW-0238">DNA-binding</keyword>
<dbReference type="RefSeq" id="WP_340358063.1">
    <property type="nucleotide sequence ID" value="NZ_JBBKZU010000007.1"/>
</dbReference>
<feature type="domain" description="HTH lysR-type" evidence="5">
    <location>
        <begin position="16"/>
        <end position="72"/>
    </location>
</feature>
<evidence type="ECO:0000313" key="7">
    <source>
        <dbReference type="Proteomes" id="UP001365846"/>
    </source>
</evidence>
<accession>A0ABU8VIU7</accession>
<dbReference type="InterPro" id="IPR000847">
    <property type="entry name" value="LysR_HTH_N"/>
</dbReference>
<dbReference type="Pfam" id="PF03466">
    <property type="entry name" value="LysR_substrate"/>
    <property type="match status" value="1"/>
</dbReference>
<dbReference type="PROSITE" id="PS50931">
    <property type="entry name" value="HTH_LYSR"/>
    <property type="match status" value="1"/>
</dbReference>